<gene>
    <name evidence="1" type="ORF">BaRGS_00024050</name>
</gene>
<sequence>MRTWRLPPNSFIFSSHVTNQVTFRFWAVWKPSPSHLHTTWIHHAASPVLPRVKKRREAPTNFLFCEGDSLLGALALPHDMASWQPAE</sequence>
<dbReference type="EMBL" id="JACVVK020000206">
    <property type="protein sequence ID" value="KAK7484642.1"/>
    <property type="molecule type" value="Genomic_DNA"/>
</dbReference>
<protein>
    <submittedName>
        <fullName evidence="1">Uncharacterized protein</fullName>
    </submittedName>
</protein>
<keyword evidence="2" id="KW-1185">Reference proteome</keyword>
<proteinExistence type="predicted"/>
<evidence type="ECO:0000313" key="2">
    <source>
        <dbReference type="Proteomes" id="UP001519460"/>
    </source>
</evidence>
<name>A0ABD0KCF3_9CAEN</name>
<dbReference type="Proteomes" id="UP001519460">
    <property type="component" value="Unassembled WGS sequence"/>
</dbReference>
<accession>A0ABD0KCF3</accession>
<dbReference type="AlphaFoldDB" id="A0ABD0KCF3"/>
<evidence type="ECO:0000313" key="1">
    <source>
        <dbReference type="EMBL" id="KAK7484642.1"/>
    </source>
</evidence>
<comment type="caution">
    <text evidence="1">The sequence shown here is derived from an EMBL/GenBank/DDBJ whole genome shotgun (WGS) entry which is preliminary data.</text>
</comment>
<reference evidence="1 2" key="1">
    <citation type="journal article" date="2023" name="Sci. Data">
        <title>Genome assembly of the Korean intertidal mud-creeper Batillaria attramentaria.</title>
        <authorList>
            <person name="Patra A.K."/>
            <person name="Ho P.T."/>
            <person name="Jun S."/>
            <person name="Lee S.J."/>
            <person name="Kim Y."/>
            <person name="Won Y.J."/>
        </authorList>
    </citation>
    <scope>NUCLEOTIDE SEQUENCE [LARGE SCALE GENOMIC DNA]</scope>
    <source>
        <strain evidence="1">Wonlab-2016</strain>
    </source>
</reference>
<organism evidence="1 2">
    <name type="scientific">Batillaria attramentaria</name>
    <dbReference type="NCBI Taxonomy" id="370345"/>
    <lineage>
        <taxon>Eukaryota</taxon>
        <taxon>Metazoa</taxon>
        <taxon>Spiralia</taxon>
        <taxon>Lophotrochozoa</taxon>
        <taxon>Mollusca</taxon>
        <taxon>Gastropoda</taxon>
        <taxon>Caenogastropoda</taxon>
        <taxon>Sorbeoconcha</taxon>
        <taxon>Cerithioidea</taxon>
        <taxon>Batillariidae</taxon>
        <taxon>Batillaria</taxon>
    </lineage>
</organism>